<evidence type="ECO:0000259" key="9">
    <source>
        <dbReference type="Pfam" id="PF07715"/>
    </source>
</evidence>
<proteinExistence type="inferred from homology"/>
<accession>A0A1H9HG54</accession>
<dbReference type="InterPro" id="IPR008969">
    <property type="entry name" value="CarboxyPept-like_regulatory"/>
</dbReference>
<dbReference type="InterPro" id="IPR023997">
    <property type="entry name" value="TonB-dep_OMP_SusC/RagA_CS"/>
</dbReference>
<feature type="domain" description="TonB-dependent receptor plug" evidence="9">
    <location>
        <begin position="117"/>
        <end position="214"/>
    </location>
</feature>
<evidence type="ECO:0000256" key="3">
    <source>
        <dbReference type="ARBA" id="ARBA00022452"/>
    </source>
</evidence>
<sequence>MKKTKANLILIITLLSFVISHSQSNIKGKVLGENNIPLPSVSIAVKGSTISTLTDLDGNFKIELPANKSILLISYIGYKLVELDTNTTSNLVIVLKPDSQSLNEVVITALGIKKEKKRLGYSVQEVKGDLTKARDPNVLNSLSGKVSGLVVASSAEFFTAPNLYLRGKKPLIVVDGVPLGTDSWNISPDDIESINVLKGANAAALYGSDGGNGAVQITTKRGTKDKRGFVVELNQNSILQGGFNAVPKTQNNYGPGSYGNYAFLDGKGGGINDADYDQWGPKFDGQLITQYDSPLDANGKLIPTPWLARGANNLNNFLETGILETTNLAVASQFDKGNVRFSMSHTYQKGINPNTKLNIYNFNLSSKYNFSEKTSIDASANFSLQTSPNNPNVNYGPNSYIYNMLIWGGADYDVRDLRNYWQDGKEGLQQKNFEYTRYNNPYFMAYEWLRGKQTNDFRGQINLNHKFNTNLNATIRTNIALENEFENEKFPYSMSTYGREKAQGDYKESYYNNIKSYTDFMLNYNNTFGDFGLNATLGSNINIEKYRNLFATTDYLIVPGLYTLSNTQTPVQPTNYNSHYETYGYYASADFSYKSFLFLGATGRIDKDSRLPEKNNSFFYPSVSLSAVLSEVVNIPIVDYLKVRASYAKVGSSLAIYSNLNTYKLNSPFTINGTTYNPAYVNSVLSNQDLQPAFNSSTEFGIETKLLKNKLGFDITYYENKNGPQIFDLQYSAASGYDGKKQNGITTKTKGWEIALTTSPIKNESFSWNIGLNWSAYKEYLQEVYGDITNNGRIKVGERVDAYYITDFMRTNEGQLIVGNDGKPLQNAYQTRVGYAAPDWSAGIANNLRYKNFSLDFSLDGRYGGKIENYVALKMWQSGRQIGTDTPERAFDVQGIKSYVTDGVIITGGLLTTDGEGNVLSDTRTFAPNTTKMYYQDFSKSYHGQTAANIIDKTFFKLREVTLTYNLPSKKLKNTFINSASVSLLGRNLIYFAKHKDIDLDQFNSEKGSPLQTPTVKSYGLNVNLKF</sequence>
<dbReference type="NCBIfam" id="TIGR04057">
    <property type="entry name" value="SusC_RagA_signa"/>
    <property type="match status" value="1"/>
</dbReference>
<dbReference type="InterPro" id="IPR036942">
    <property type="entry name" value="Beta-barrel_TonB_sf"/>
</dbReference>
<dbReference type="OrthoDB" id="9768177at2"/>
<comment type="similarity">
    <text evidence="7">Belongs to the TonB-dependent receptor family.</text>
</comment>
<dbReference type="EMBL" id="FOFZ01000003">
    <property type="protein sequence ID" value="SEQ61341.1"/>
    <property type="molecule type" value="Genomic_DNA"/>
</dbReference>
<dbReference type="RefSeq" id="WP_074722308.1">
    <property type="nucleotide sequence ID" value="NZ_CBCRVS010000010.1"/>
</dbReference>
<evidence type="ECO:0000256" key="8">
    <source>
        <dbReference type="SAM" id="SignalP"/>
    </source>
</evidence>
<dbReference type="Gene3D" id="2.40.170.20">
    <property type="entry name" value="TonB-dependent receptor, beta-barrel domain"/>
    <property type="match status" value="1"/>
</dbReference>
<evidence type="ECO:0000256" key="1">
    <source>
        <dbReference type="ARBA" id="ARBA00004571"/>
    </source>
</evidence>
<evidence type="ECO:0000256" key="5">
    <source>
        <dbReference type="ARBA" id="ARBA00023136"/>
    </source>
</evidence>
<dbReference type="PROSITE" id="PS52016">
    <property type="entry name" value="TONB_DEPENDENT_REC_3"/>
    <property type="match status" value="1"/>
</dbReference>
<keyword evidence="5 7" id="KW-0472">Membrane</keyword>
<keyword evidence="8" id="KW-0732">Signal</keyword>
<feature type="signal peptide" evidence="8">
    <location>
        <begin position="1"/>
        <end position="22"/>
    </location>
</feature>
<dbReference type="InterPro" id="IPR023996">
    <property type="entry name" value="TonB-dep_OMP_SusC/RagA"/>
</dbReference>
<evidence type="ECO:0000313" key="10">
    <source>
        <dbReference type="EMBL" id="SEQ61341.1"/>
    </source>
</evidence>
<dbReference type="SUPFAM" id="SSF56935">
    <property type="entry name" value="Porins"/>
    <property type="match status" value="1"/>
</dbReference>
<dbReference type="Gene3D" id="2.60.40.1120">
    <property type="entry name" value="Carboxypeptidase-like, regulatory domain"/>
    <property type="match status" value="1"/>
</dbReference>
<name>A0A1H9HG54_FLAFI</name>
<dbReference type="InterPro" id="IPR012910">
    <property type="entry name" value="Plug_dom"/>
</dbReference>
<keyword evidence="4 7" id="KW-0812">Transmembrane</keyword>
<dbReference type="Pfam" id="PF13715">
    <property type="entry name" value="CarbopepD_reg_2"/>
    <property type="match status" value="1"/>
</dbReference>
<dbReference type="NCBIfam" id="TIGR04056">
    <property type="entry name" value="OMP_RagA_SusC"/>
    <property type="match status" value="1"/>
</dbReference>
<evidence type="ECO:0000256" key="7">
    <source>
        <dbReference type="PROSITE-ProRule" id="PRU01360"/>
    </source>
</evidence>
<keyword evidence="3 7" id="KW-1134">Transmembrane beta strand</keyword>
<organism evidence="10 11">
    <name type="scientific">Flavobacterium frigoris</name>
    <dbReference type="NCBI Taxonomy" id="229204"/>
    <lineage>
        <taxon>Bacteria</taxon>
        <taxon>Pseudomonadati</taxon>
        <taxon>Bacteroidota</taxon>
        <taxon>Flavobacteriia</taxon>
        <taxon>Flavobacteriales</taxon>
        <taxon>Flavobacteriaceae</taxon>
        <taxon>Flavobacterium</taxon>
    </lineage>
</organism>
<gene>
    <name evidence="10" type="ORF">SAMN05444355_103130</name>
</gene>
<comment type="subcellular location">
    <subcellularLocation>
        <location evidence="1 7">Cell outer membrane</location>
        <topology evidence="1 7">Multi-pass membrane protein</topology>
    </subcellularLocation>
</comment>
<feature type="chain" id="PRO_5010198391" evidence="8">
    <location>
        <begin position="23"/>
        <end position="1027"/>
    </location>
</feature>
<dbReference type="GO" id="GO:0009279">
    <property type="term" value="C:cell outer membrane"/>
    <property type="evidence" value="ECO:0007669"/>
    <property type="project" value="UniProtKB-SubCell"/>
</dbReference>
<dbReference type="AlphaFoldDB" id="A0A1H9HG54"/>
<evidence type="ECO:0000256" key="6">
    <source>
        <dbReference type="ARBA" id="ARBA00023237"/>
    </source>
</evidence>
<dbReference type="SUPFAM" id="SSF49464">
    <property type="entry name" value="Carboxypeptidase regulatory domain-like"/>
    <property type="match status" value="1"/>
</dbReference>
<keyword evidence="6 7" id="KW-0998">Cell outer membrane</keyword>
<dbReference type="Pfam" id="PF07715">
    <property type="entry name" value="Plug"/>
    <property type="match status" value="1"/>
</dbReference>
<keyword evidence="2 7" id="KW-0813">Transport</keyword>
<keyword evidence="11" id="KW-1185">Reference proteome</keyword>
<dbReference type="Gene3D" id="2.170.130.10">
    <property type="entry name" value="TonB-dependent receptor, plug domain"/>
    <property type="match status" value="1"/>
</dbReference>
<evidence type="ECO:0000256" key="4">
    <source>
        <dbReference type="ARBA" id="ARBA00022692"/>
    </source>
</evidence>
<dbReference type="InterPro" id="IPR037066">
    <property type="entry name" value="Plug_dom_sf"/>
</dbReference>
<dbReference type="Proteomes" id="UP000183658">
    <property type="component" value="Unassembled WGS sequence"/>
</dbReference>
<reference evidence="11" key="1">
    <citation type="submission" date="2016-10" db="EMBL/GenBank/DDBJ databases">
        <authorList>
            <person name="Varghese N."/>
            <person name="Submissions S."/>
        </authorList>
    </citation>
    <scope>NUCLEOTIDE SEQUENCE [LARGE SCALE GENOMIC DNA]</scope>
    <source>
        <strain evidence="11">DSM 15719</strain>
    </source>
</reference>
<evidence type="ECO:0000313" key="11">
    <source>
        <dbReference type="Proteomes" id="UP000183658"/>
    </source>
</evidence>
<protein>
    <submittedName>
        <fullName evidence="10">TonB-linked outer membrane protein, SusC/RagA family</fullName>
    </submittedName>
</protein>
<dbReference type="InterPro" id="IPR039426">
    <property type="entry name" value="TonB-dep_rcpt-like"/>
</dbReference>
<evidence type="ECO:0000256" key="2">
    <source>
        <dbReference type="ARBA" id="ARBA00022448"/>
    </source>
</evidence>